<keyword evidence="4 7" id="KW-0396">Initiation factor</keyword>
<evidence type="ECO:0000256" key="2">
    <source>
        <dbReference type="ARBA" id="ARBA00010939"/>
    </source>
</evidence>
<evidence type="ECO:0000259" key="8">
    <source>
        <dbReference type="PROSITE" id="PS50832"/>
    </source>
</evidence>
<evidence type="ECO:0000256" key="7">
    <source>
        <dbReference type="HAMAP-Rule" id="MF_00075"/>
    </source>
</evidence>
<dbReference type="CDD" id="cd04451">
    <property type="entry name" value="S1_IF1"/>
    <property type="match status" value="1"/>
</dbReference>
<keyword evidence="5 7" id="KW-0648">Protein biosynthesis</keyword>
<reference evidence="9" key="2">
    <citation type="journal article" date="2017" name="Sci. Rep.">
        <title>Multiple measures could alleviate long-branch attraction in phylogenomic reconstruction of Cupressoideae (Cupressaceae).</title>
        <authorList>
            <person name="Qu X.J."/>
            <person name="Jin J.J."/>
            <person name="Chaw S.M."/>
            <person name="Li D.Z."/>
            <person name="Yi T.S."/>
        </authorList>
    </citation>
    <scope>NUCLEOTIDE SEQUENCE</scope>
</reference>
<dbReference type="Pfam" id="PF01176">
    <property type="entry name" value="eIF-1a"/>
    <property type="match status" value="1"/>
</dbReference>
<reference evidence="9" key="1">
    <citation type="submission" date="2016-09" db="EMBL/GenBank/DDBJ databases">
        <authorList>
            <person name="Capua I."/>
            <person name="De Benedictis P."/>
            <person name="Joannis T."/>
            <person name="Lombin L.H."/>
            <person name="Cattoli G."/>
        </authorList>
    </citation>
    <scope>NUCLEOTIDE SEQUENCE</scope>
</reference>
<gene>
    <name evidence="7 9" type="primary">infA</name>
</gene>
<evidence type="ECO:0000256" key="1">
    <source>
        <dbReference type="ARBA" id="ARBA00003935"/>
    </source>
</evidence>
<dbReference type="NCBIfam" id="TIGR00008">
    <property type="entry name" value="infA"/>
    <property type="match status" value="1"/>
</dbReference>
<geneLocation type="chloroplast" evidence="9"/>
<keyword evidence="7" id="KW-0699">rRNA-binding</keyword>
<dbReference type="GO" id="GO:0009507">
    <property type="term" value="C:chloroplast"/>
    <property type="evidence" value="ECO:0007669"/>
    <property type="project" value="UniProtKB-SubCell"/>
</dbReference>
<dbReference type="Gene3D" id="2.40.50.140">
    <property type="entry name" value="Nucleic acid-binding proteins"/>
    <property type="match status" value="1"/>
</dbReference>
<dbReference type="GO" id="GO:0019843">
    <property type="term" value="F:rRNA binding"/>
    <property type="evidence" value="ECO:0007669"/>
    <property type="project" value="UniProtKB-UniRule"/>
</dbReference>
<dbReference type="GO" id="GO:0043022">
    <property type="term" value="F:ribosome binding"/>
    <property type="evidence" value="ECO:0007669"/>
    <property type="project" value="UniProtKB-UniRule"/>
</dbReference>
<dbReference type="PANTHER" id="PTHR33370:SF1">
    <property type="entry name" value="TRANSLATION INITIATION FACTOR IF-1, CHLOROPLASTIC"/>
    <property type="match status" value="1"/>
</dbReference>
<dbReference type="FunFam" id="2.40.50.140:FF:000002">
    <property type="entry name" value="Translation initiation factor IF-1"/>
    <property type="match status" value="1"/>
</dbReference>
<organism evidence="9">
    <name type="scientific">Thuja standishii</name>
    <dbReference type="NCBI Taxonomy" id="89194"/>
    <lineage>
        <taxon>Eukaryota</taxon>
        <taxon>Viridiplantae</taxon>
        <taxon>Streptophyta</taxon>
        <taxon>Embryophyta</taxon>
        <taxon>Tracheophyta</taxon>
        <taxon>Spermatophyta</taxon>
        <taxon>Pinopsida</taxon>
        <taxon>Pinidae</taxon>
        <taxon>Conifers II</taxon>
        <taxon>Cupressales</taxon>
        <taxon>Cupressaceae</taxon>
        <taxon>Thuja</taxon>
    </lineage>
</organism>
<accession>A0A1U7EHH6</accession>
<dbReference type="EMBL" id="KX832627">
    <property type="protein sequence ID" value="AQM39418.1"/>
    <property type="molecule type" value="Genomic_DNA"/>
</dbReference>
<dbReference type="GO" id="GO:0003743">
    <property type="term" value="F:translation initiation factor activity"/>
    <property type="evidence" value="ECO:0007669"/>
    <property type="project" value="UniProtKB-UniRule"/>
</dbReference>
<dbReference type="PROSITE" id="PS50832">
    <property type="entry name" value="S1_IF1_TYPE"/>
    <property type="match status" value="1"/>
</dbReference>
<keyword evidence="9" id="KW-0934">Plastid</keyword>
<sequence>MSTKKNFIIIDGVVTTAYPNAMFLVHLDNNVDVLTVISGKMRCRTIRVVPGDRVRVELSVYDLSRGRIIYRHPVKRKDDDATDEAH</sequence>
<dbReference type="HAMAP" id="MF_00075">
    <property type="entry name" value="IF_1"/>
    <property type="match status" value="1"/>
</dbReference>
<proteinExistence type="inferred from homology"/>
<protein>
    <recommendedName>
        <fullName evidence="6 7">Translation initiation factor IF-1, chloroplastic</fullName>
    </recommendedName>
</protein>
<comment type="similarity">
    <text evidence="2 7">Belongs to the IF-1 family.</text>
</comment>
<dbReference type="AlphaFoldDB" id="A0A1U7EHH6"/>
<name>A0A1U7EHH6_9CONI</name>
<evidence type="ECO:0000313" key="9">
    <source>
        <dbReference type="EMBL" id="AQM39418.1"/>
    </source>
</evidence>
<dbReference type="InterPro" id="IPR006196">
    <property type="entry name" value="RNA-binding_domain_S1_IF1"/>
</dbReference>
<feature type="domain" description="S1-like" evidence="8">
    <location>
        <begin position="1"/>
        <end position="73"/>
    </location>
</feature>
<evidence type="ECO:0000256" key="4">
    <source>
        <dbReference type="ARBA" id="ARBA00022540"/>
    </source>
</evidence>
<comment type="subcellular location">
    <subcellularLocation>
        <location evidence="7">Plastid</location>
        <location evidence="7">Chloroplast</location>
    </subcellularLocation>
</comment>
<dbReference type="SUPFAM" id="SSF50249">
    <property type="entry name" value="Nucleic acid-binding proteins"/>
    <property type="match status" value="1"/>
</dbReference>
<evidence type="ECO:0000256" key="3">
    <source>
        <dbReference type="ARBA" id="ARBA00011599"/>
    </source>
</evidence>
<dbReference type="InterPro" id="IPR012340">
    <property type="entry name" value="NA-bd_OB-fold"/>
</dbReference>
<evidence type="ECO:0000256" key="5">
    <source>
        <dbReference type="ARBA" id="ARBA00022917"/>
    </source>
</evidence>
<evidence type="ECO:0000256" key="6">
    <source>
        <dbReference type="ARBA" id="ARBA00068272"/>
    </source>
</evidence>
<dbReference type="InterPro" id="IPR004368">
    <property type="entry name" value="TIF_IF1"/>
</dbReference>
<dbReference type="PANTHER" id="PTHR33370">
    <property type="entry name" value="TRANSLATION INITIATION FACTOR IF-1, CHLOROPLASTIC"/>
    <property type="match status" value="1"/>
</dbReference>
<keyword evidence="7" id="KW-0694">RNA-binding</keyword>
<dbReference type="GO" id="GO:0005829">
    <property type="term" value="C:cytosol"/>
    <property type="evidence" value="ECO:0007669"/>
    <property type="project" value="TreeGrafter"/>
</dbReference>
<comment type="subunit">
    <text evidence="3 7">Component of the 30S ribosomal translation pre-initiation complex which assembles on the 30S ribosome in the order IF-2 and IF-3, IF-1 and N-formylmethionyl-tRNA(fMet); mRNA recruitment can occur at any time during PIC assembly.</text>
</comment>
<comment type="function">
    <text evidence="1 7">One of the essential components for the initiation of protein synthesis. Stabilizes the binding of IF-2 and IF-3 on the 30S subunit to which N-formylmethionyl-tRNA(fMet) subsequently binds. Helps modulate mRNA selection, yielding the 30S pre-initiation complex (PIC). Upon addition of the 50S ribosomal subunit IF-1, IF-2 and IF-3 are released leaving the mature 70S translation initiation complex.</text>
</comment>
<keyword evidence="9" id="KW-0150">Chloroplast</keyword>